<dbReference type="EMBL" id="JACHFL010000004">
    <property type="protein sequence ID" value="MBB5362992.1"/>
    <property type="molecule type" value="Genomic_DNA"/>
</dbReference>
<dbReference type="SUPFAM" id="SSF55073">
    <property type="entry name" value="Nucleotide cyclase"/>
    <property type="match status" value="1"/>
</dbReference>
<dbReference type="PANTHER" id="PTHR45138:SF9">
    <property type="entry name" value="DIGUANYLATE CYCLASE DGCM-RELATED"/>
    <property type="match status" value="1"/>
</dbReference>
<organism evidence="3 4">
    <name type="scientific">Deinococcus humi</name>
    <dbReference type="NCBI Taxonomy" id="662880"/>
    <lineage>
        <taxon>Bacteria</taxon>
        <taxon>Thermotogati</taxon>
        <taxon>Deinococcota</taxon>
        <taxon>Deinococci</taxon>
        <taxon>Deinococcales</taxon>
        <taxon>Deinococcaceae</taxon>
        <taxon>Deinococcus</taxon>
    </lineage>
</organism>
<dbReference type="FunFam" id="3.30.70.270:FF:000001">
    <property type="entry name" value="Diguanylate cyclase domain protein"/>
    <property type="match status" value="1"/>
</dbReference>
<dbReference type="InterPro" id="IPR043128">
    <property type="entry name" value="Rev_trsase/Diguanyl_cyclase"/>
</dbReference>
<dbReference type="InterPro" id="IPR011990">
    <property type="entry name" value="TPR-like_helical_dom_sf"/>
</dbReference>
<feature type="domain" description="GGDEF" evidence="2">
    <location>
        <begin position="436"/>
        <end position="568"/>
    </location>
</feature>
<evidence type="ECO:0000256" key="1">
    <source>
        <dbReference type="SAM" id="MobiDB-lite"/>
    </source>
</evidence>
<keyword evidence="4" id="KW-1185">Reference proteome</keyword>
<dbReference type="NCBIfam" id="TIGR00254">
    <property type="entry name" value="GGDEF"/>
    <property type="match status" value="1"/>
</dbReference>
<gene>
    <name evidence="3" type="ORF">HNQ08_002090</name>
</gene>
<dbReference type="AlphaFoldDB" id="A0A7W8JTJ9"/>
<evidence type="ECO:0000313" key="3">
    <source>
        <dbReference type="EMBL" id="MBB5362992.1"/>
    </source>
</evidence>
<dbReference type="RefSeq" id="WP_184131026.1">
    <property type="nucleotide sequence ID" value="NZ_JACHFL010000004.1"/>
</dbReference>
<feature type="region of interest" description="Disordered" evidence="1">
    <location>
        <begin position="1"/>
        <end position="43"/>
    </location>
</feature>
<proteinExistence type="predicted"/>
<dbReference type="PROSITE" id="PS50887">
    <property type="entry name" value="GGDEF"/>
    <property type="match status" value="1"/>
</dbReference>
<protein>
    <submittedName>
        <fullName evidence="3">Diguanylate cyclase (GGDEF)-like protein</fullName>
    </submittedName>
</protein>
<evidence type="ECO:0000259" key="2">
    <source>
        <dbReference type="PROSITE" id="PS50887"/>
    </source>
</evidence>
<dbReference type="SMART" id="SM00267">
    <property type="entry name" value="GGDEF"/>
    <property type="match status" value="1"/>
</dbReference>
<dbReference type="SUPFAM" id="SSF48452">
    <property type="entry name" value="TPR-like"/>
    <property type="match status" value="1"/>
</dbReference>
<name>A0A7W8JTJ9_9DEIO</name>
<dbReference type="GO" id="GO:0052621">
    <property type="term" value="F:diguanylate cyclase activity"/>
    <property type="evidence" value="ECO:0007669"/>
    <property type="project" value="TreeGrafter"/>
</dbReference>
<dbReference type="PANTHER" id="PTHR45138">
    <property type="entry name" value="REGULATORY COMPONENTS OF SENSORY TRANSDUCTION SYSTEM"/>
    <property type="match status" value="1"/>
</dbReference>
<accession>A0A7W8JTJ9</accession>
<dbReference type="CDD" id="cd01949">
    <property type="entry name" value="GGDEF"/>
    <property type="match status" value="1"/>
</dbReference>
<dbReference type="Proteomes" id="UP000552709">
    <property type="component" value="Unassembled WGS sequence"/>
</dbReference>
<dbReference type="InterPro" id="IPR050469">
    <property type="entry name" value="Diguanylate_Cyclase"/>
</dbReference>
<dbReference type="Gene3D" id="3.30.70.270">
    <property type="match status" value="1"/>
</dbReference>
<reference evidence="3 4" key="1">
    <citation type="submission" date="2020-08" db="EMBL/GenBank/DDBJ databases">
        <title>Genomic Encyclopedia of Type Strains, Phase IV (KMG-IV): sequencing the most valuable type-strain genomes for metagenomic binning, comparative biology and taxonomic classification.</title>
        <authorList>
            <person name="Goeker M."/>
        </authorList>
    </citation>
    <scope>NUCLEOTIDE SEQUENCE [LARGE SCALE GENOMIC DNA]</scope>
    <source>
        <strain evidence="3 4">DSM 27939</strain>
    </source>
</reference>
<dbReference type="InterPro" id="IPR029787">
    <property type="entry name" value="Nucleotide_cyclase"/>
</dbReference>
<dbReference type="Pfam" id="PF00990">
    <property type="entry name" value="GGDEF"/>
    <property type="match status" value="1"/>
</dbReference>
<comment type="caution">
    <text evidence="3">The sequence shown here is derived from an EMBL/GenBank/DDBJ whole genome shotgun (WGS) entry which is preliminary data.</text>
</comment>
<evidence type="ECO:0000313" key="4">
    <source>
        <dbReference type="Proteomes" id="UP000552709"/>
    </source>
</evidence>
<sequence>MTDNDAADQRLVGGQPGPETAGSDSTGSEPMDQGLTASASIDPALSSVERRANTTALRNELHALLLRATDPDSTAAAKSLAYRDAAYLALDLRDLKAGMELALNCLHWARTSGEGPLQVKAHVTLALAMTESYDDAGAQREFLAALILAEEIGDARGVALVAVNASHFELERRNHRQAAQHLMELLNSTSVQALQEPDARQLWETFHINFVVAVSETLLANTEPTFHDEATLRAAKDQLVISSTILAAVLKERQSLTLLEKAAMLDALTRHALWTGELLAAQSLADDHVRLTGHADFPLLYGRALLDRSRVFAQSGDLESAVRDAGQAVGFFHEAASELWETRSREQLAAIYARAGRYREAFETQQEVTRDMENLYRGYHQQRALVRQIAQQAREAEVRAEALAEAALRDPLTGAPNRTRAMQVLAELHVQARQGRPSAVALLDLDLFKRVNDTFGHLVGDAVLTGVTRLLGAELREQDLLARLGGEEFIVILSDVTAQEAEVVCLRLRDALQNASWEALAPGLVTTGSFGVAVLDGVQDITGVLTTADRALYAAKAAGRNTVRVATRQAESARDPQPCP</sequence>
<dbReference type="InterPro" id="IPR000160">
    <property type="entry name" value="GGDEF_dom"/>
</dbReference>